<dbReference type="GO" id="GO:0008654">
    <property type="term" value="P:phospholipid biosynthetic process"/>
    <property type="evidence" value="ECO:0007669"/>
    <property type="project" value="InterPro"/>
</dbReference>
<dbReference type="STRING" id="351605.Gura_2530"/>
<evidence type="ECO:0000256" key="2">
    <source>
        <dbReference type="SAM" id="SignalP"/>
    </source>
</evidence>
<dbReference type="AlphaFoldDB" id="A5G4J0"/>
<feature type="signal peptide" evidence="2">
    <location>
        <begin position="1"/>
        <end position="22"/>
    </location>
</feature>
<dbReference type="InterPro" id="IPR013021">
    <property type="entry name" value="Myo-inos-1-P_Synthase_GAPDH"/>
</dbReference>
<comment type="similarity">
    <text evidence="1">Belongs to the myo-inositol 1-phosphate synthase family.</text>
</comment>
<dbReference type="Gene3D" id="3.30.360.10">
    <property type="entry name" value="Dihydrodipicolinate Reductase, domain 2"/>
    <property type="match status" value="1"/>
</dbReference>
<feature type="domain" description="Myo-inositol-1-phosphate synthase GAPDH-like" evidence="3">
    <location>
        <begin position="230"/>
        <end position="335"/>
    </location>
</feature>
<dbReference type="Proteomes" id="UP000006695">
    <property type="component" value="Chromosome"/>
</dbReference>
<evidence type="ECO:0000259" key="3">
    <source>
        <dbReference type="Pfam" id="PF01658"/>
    </source>
</evidence>
<dbReference type="SUPFAM" id="SSF55347">
    <property type="entry name" value="Glyceraldehyde-3-phosphate dehydrogenase-like, C-terminal domain"/>
    <property type="match status" value="1"/>
</dbReference>
<proteinExistence type="inferred from homology"/>
<dbReference type="PANTHER" id="PTHR11510">
    <property type="entry name" value="MYO-INOSITOL-1 PHOSPHATE SYNTHASE"/>
    <property type="match status" value="1"/>
</dbReference>
<evidence type="ECO:0000313" key="5">
    <source>
        <dbReference type="Proteomes" id="UP000006695"/>
    </source>
</evidence>
<keyword evidence="4" id="KW-0413">Isomerase</keyword>
<gene>
    <name evidence="4" type="ordered locus">Gura_2530</name>
</gene>
<evidence type="ECO:0000256" key="1">
    <source>
        <dbReference type="ARBA" id="ARBA00010813"/>
    </source>
</evidence>
<dbReference type="Pfam" id="PF01658">
    <property type="entry name" value="Inos-1-P_synth"/>
    <property type="match status" value="1"/>
</dbReference>
<dbReference type="GO" id="GO:0004512">
    <property type="term" value="F:inositol-3-phosphate synthase activity"/>
    <property type="evidence" value="ECO:0007669"/>
    <property type="project" value="UniProtKB-EC"/>
</dbReference>
<protein>
    <submittedName>
        <fullName evidence="4">Inositol-3-phosphate synthase</fullName>
        <ecNumber evidence="4">5.5.1.4</ecNumber>
    </submittedName>
</protein>
<feature type="chain" id="PRO_5002681987" evidence="2">
    <location>
        <begin position="23"/>
        <end position="402"/>
    </location>
</feature>
<dbReference type="GO" id="GO:0006021">
    <property type="term" value="P:inositol biosynthetic process"/>
    <property type="evidence" value="ECO:0007669"/>
    <property type="project" value="InterPro"/>
</dbReference>
<keyword evidence="2" id="KW-0732">Signal</keyword>
<name>A5G4J0_GEOUR</name>
<dbReference type="EC" id="5.5.1.4" evidence="4"/>
<keyword evidence="5" id="KW-1185">Reference proteome</keyword>
<dbReference type="PIRSF" id="PIRSF015578">
    <property type="entry name" value="Myoinos-ppht_syn"/>
    <property type="match status" value="1"/>
</dbReference>
<dbReference type="HOGENOM" id="CLU_021486_0_0_7"/>
<dbReference type="KEGG" id="gur:Gura_2530"/>
<dbReference type="Gene3D" id="3.40.50.720">
    <property type="entry name" value="NAD(P)-binding Rossmann-like Domain"/>
    <property type="match status" value="1"/>
</dbReference>
<dbReference type="InterPro" id="IPR036291">
    <property type="entry name" value="NAD(P)-bd_dom_sf"/>
</dbReference>
<sequence length="402" mass="44646">MKKKIGALFVGALGSISTTVIAGAFAKKLGLMEESYLTTDNDQTLKALNLVPIEDIVFGGWDIVKKDLYTAALEHKVVKEKILEATKNKLQEVVVLAGAATNDGGIIDSFRENAIEAPSRRAITTALINDIEKFKSRHGLDHVIVVNLSSTDKFIQVQGVPEYQSIENFESGLDQDSSRITFGMLYAYAAIMTKSPYVNFTPSVTVDIPALMDLMNQKGVVVAGKDGKTGQTLYKTVIAPMLKARSLKLTGWYSVNILGNKDGEVLNSPENLKTKIETKTGVLSEIMGYDNFDHQVKINYYKPRGDAKEAWDNIDFCGWLGEEMSMKINWVGKDSILAAPLILDLIRLTDFFYQKGEKGVLTQLACYFKSPYNFTNHDFFVQWGTLTDHVSQQYLQQGSAYV</sequence>
<dbReference type="SUPFAM" id="SSF51735">
    <property type="entry name" value="NAD(P)-binding Rossmann-fold domains"/>
    <property type="match status" value="1"/>
</dbReference>
<dbReference type="InterPro" id="IPR002587">
    <property type="entry name" value="Myo-inos-1-P_Synthase"/>
</dbReference>
<dbReference type="Pfam" id="PF07994">
    <property type="entry name" value="NAD_binding_5"/>
    <property type="match status" value="1"/>
</dbReference>
<dbReference type="OrthoDB" id="729130at2"/>
<reference evidence="4 5" key="1">
    <citation type="submission" date="2007-05" db="EMBL/GenBank/DDBJ databases">
        <title>Complete sequence of Geobacter uraniireducens Rf4.</title>
        <authorList>
            <consortium name="US DOE Joint Genome Institute"/>
            <person name="Copeland A."/>
            <person name="Lucas S."/>
            <person name="Lapidus A."/>
            <person name="Barry K."/>
            <person name="Detter J.C."/>
            <person name="Glavina del Rio T."/>
            <person name="Hammon N."/>
            <person name="Israni S."/>
            <person name="Dalin E."/>
            <person name="Tice H."/>
            <person name="Pitluck S."/>
            <person name="Chertkov O."/>
            <person name="Brettin T."/>
            <person name="Bruce D."/>
            <person name="Han C."/>
            <person name="Schmutz J."/>
            <person name="Larimer F."/>
            <person name="Land M."/>
            <person name="Hauser L."/>
            <person name="Kyrpides N."/>
            <person name="Mikhailova N."/>
            <person name="Shelobolina E."/>
            <person name="Aklujkar M."/>
            <person name="Lovley D."/>
            <person name="Richardson P."/>
        </authorList>
    </citation>
    <scope>NUCLEOTIDE SEQUENCE [LARGE SCALE GENOMIC DNA]</scope>
    <source>
        <strain evidence="4 5">Rf4</strain>
    </source>
</reference>
<accession>A5G4J0</accession>
<organism evidence="4 5">
    <name type="scientific">Geotalea uraniireducens (strain Rf4)</name>
    <name type="common">Geobacter uraniireducens</name>
    <dbReference type="NCBI Taxonomy" id="351605"/>
    <lineage>
        <taxon>Bacteria</taxon>
        <taxon>Pseudomonadati</taxon>
        <taxon>Thermodesulfobacteriota</taxon>
        <taxon>Desulfuromonadia</taxon>
        <taxon>Geobacterales</taxon>
        <taxon>Geobacteraceae</taxon>
        <taxon>Geotalea</taxon>
    </lineage>
</organism>
<dbReference type="RefSeq" id="WP_011939394.1">
    <property type="nucleotide sequence ID" value="NC_009483.1"/>
</dbReference>
<evidence type="ECO:0000313" key="4">
    <source>
        <dbReference type="EMBL" id="ABQ26708.1"/>
    </source>
</evidence>
<dbReference type="EMBL" id="CP000698">
    <property type="protein sequence ID" value="ABQ26708.1"/>
    <property type="molecule type" value="Genomic_DNA"/>
</dbReference>